<dbReference type="Gene3D" id="1.10.510.10">
    <property type="entry name" value="Transferase(Phosphotransferase) domain 1"/>
    <property type="match status" value="1"/>
</dbReference>
<dbReference type="SUPFAM" id="SSF56112">
    <property type="entry name" value="Protein kinase-like (PK-like)"/>
    <property type="match status" value="1"/>
</dbReference>
<feature type="domain" description="Protein kinase" evidence="14">
    <location>
        <begin position="1"/>
        <end position="161"/>
    </location>
</feature>
<keyword evidence="13" id="KW-0472">Membrane</keyword>
<evidence type="ECO:0000256" key="12">
    <source>
        <dbReference type="SAM" id="MobiDB-lite"/>
    </source>
</evidence>
<evidence type="ECO:0000313" key="16">
    <source>
        <dbReference type="EMBL" id="KAF3330688.1"/>
    </source>
</evidence>
<evidence type="ECO:0000256" key="8">
    <source>
        <dbReference type="ARBA" id="ARBA00022837"/>
    </source>
</evidence>
<evidence type="ECO:0000256" key="5">
    <source>
        <dbReference type="ARBA" id="ARBA00022737"/>
    </source>
</evidence>
<dbReference type="OrthoDB" id="40902at2759"/>
<keyword evidence="7 16" id="KW-0418">Kinase</keyword>
<keyword evidence="2" id="KW-0723">Serine/threonine-protein kinase</keyword>
<protein>
    <recommendedName>
        <fullName evidence="1">non-specific serine/threonine protein kinase</fullName>
        <ecNumber evidence="1">2.7.11.1</ecNumber>
    </recommendedName>
</protein>
<comment type="catalytic activity">
    <reaction evidence="10">
        <text>L-threonyl-[protein] + ATP = O-phospho-L-threonyl-[protein] + ADP + H(+)</text>
        <dbReference type="Rhea" id="RHEA:46608"/>
        <dbReference type="Rhea" id="RHEA-COMP:11060"/>
        <dbReference type="Rhea" id="RHEA-COMP:11605"/>
        <dbReference type="ChEBI" id="CHEBI:15378"/>
        <dbReference type="ChEBI" id="CHEBI:30013"/>
        <dbReference type="ChEBI" id="CHEBI:30616"/>
        <dbReference type="ChEBI" id="CHEBI:61977"/>
        <dbReference type="ChEBI" id="CHEBI:456216"/>
        <dbReference type="EC" id="2.7.11.1"/>
    </reaction>
</comment>
<dbReference type="SMART" id="SM00220">
    <property type="entry name" value="S_TKc"/>
    <property type="match status" value="1"/>
</dbReference>
<organism evidence="16 17">
    <name type="scientific">Carex littledalei</name>
    <dbReference type="NCBI Taxonomy" id="544730"/>
    <lineage>
        <taxon>Eukaryota</taxon>
        <taxon>Viridiplantae</taxon>
        <taxon>Streptophyta</taxon>
        <taxon>Embryophyta</taxon>
        <taxon>Tracheophyta</taxon>
        <taxon>Spermatophyta</taxon>
        <taxon>Magnoliopsida</taxon>
        <taxon>Liliopsida</taxon>
        <taxon>Poales</taxon>
        <taxon>Cyperaceae</taxon>
        <taxon>Cyperoideae</taxon>
        <taxon>Cariceae</taxon>
        <taxon>Carex</taxon>
        <taxon>Carex subgen. Euthyceras</taxon>
    </lineage>
</organism>
<dbReference type="Gene3D" id="1.10.238.10">
    <property type="entry name" value="EF-hand"/>
    <property type="match status" value="1"/>
</dbReference>
<dbReference type="GO" id="GO:0004674">
    <property type="term" value="F:protein serine/threonine kinase activity"/>
    <property type="evidence" value="ECO:0007669"/>
    <property type="project" value="UniProtKB-KW"/>
</dbReference>
<accession>A0A833VPW1</accession>
<evidence type="ECO:0000256" key="11">
    <source>
        <dbReference type="ARBA" id="ARBA00048679"/>
    </source>
</evidence>
<dbReference type="InterPro" id="IPR018247">
    <property type="entry name" value="EF_Hand_1_Ca_BS"/>
</dbReference>
<dbReference type="SMART" id="SM00054">
    <property type="entry name" value="EFh"/>
    <property type="match status" value="4"/>
</dbReference>
<evidence type="ECO:0000256" key="3">
    <source>
        <dbReference type="ARBA" id="ARBA00022679"/>
    </source>
</evidence>
<dbReference type="InterPro" id="IPR050205">
    <property type="entry name" value="CDPK_Ser/Thr_kinases"/>
</dbReference>
<evidence type="ECO:0000256" key="6">
    <source>
        <dbReference type="ARBA" id="ARBA00022741"/>
    </source>
</evidence>
<evidence type="ECO:0000313" key="17">
    <source>
        <dbReference type="Proteomes" id="UP000623129"/>
    </source>
</evidence>
<dbReference type="Proteomes" id="UP000623129">
    <property type="component" value="Unassembled WGS sequence"/>
</dbReference>
<dbReference type="AlphaFoldDB" id="A0A833VPW1"/>
<keyword evidence="6" id="KW-0547">Nucleotide-binding</keyword>
<dbReference type="PROSITE" id="PS50011">
    <property type="entry name" value="PROTEIN_KINASE_DOM"/>
    <property type="match status" value="1"/>
</dbReference>
<name>A0A833VPW1_9POAL</name>
<evidence type="ECO:0000256" key="9">
    <source>
        <dbReference type="ARBA" id="ARBA00022840"/>
    </source>
</evidence>
<dbReference type="PROSITE" id="PS50222">
    <property type="entry name" value="EF_HAND_2"/>
    <property type="match status" value="4"/>
</dbReference>
<comment type="caution">
    <text evidence="16">The sequence shown here is derived from an EMBL/GenBank/DDBJ whole genome shotgun (WGS) entry which is preliminary data.</text>
</comment>
<sequence length="357" mass="39887">MGNCCPSSESEDPVPGNGTPNPDAGAPGTAPSPQKAPAPQTKPGEVFKDIVGSAYYIAPEVLKRKYGPEADIWSIGVMLYILLSGVPPFWAGKFSTFSLTLFMYFHLQHGIFNAILRAHVDFTGEPWPKISSGAKDLVRKMLHSDPKQRLTALQVLDHPWIKEDGEAPDTPLDNAVLSRLKQFRAMNQFKKAALRVIAGCLSEEEIQGLKQMFKNMDTDNSGTITLDELRQGLTKQGTKLSENELLQLMEAADADGNGTIDYDEFITATMHMNRMDREEHLYTAFQYFDKDNSGYITIEEMEQALREKGLYEGQDMKEVISEIDADNDGRINYSEFVAMMRKGNPDPAPKKRRDVVL</sequence>
<dbReference type="Pfam" id="PF00069">
    <property type="entry name" value="Pkinase"/>
    <property type="match status" value="1"/>
</dbReference>
<feature type="domain" description="EF-hand" evidence="15">
    <location>
        <begin position="240"/>
        <end position="275"/>
    </location>
</feature>
<dbReference type="EMBL" id="SWLB01000013">
    <property type="protein sequence ID" value="KAF3330688.1"/>
    <property type="molecule type" value="Genomic_DNA"/>
</dbReference>
<gene>
    <name evidence="16" type="ORF">FCM35_KLT04042</name>
</gene>
<keyword evidence="17" id="KW-1185">Reference proteome</keyword>
<evidence type="ECO:0000256" key="7">
    <source>
        <dbReference type="ARBA" id="ARBA00022777"/>
    </source>
</evidence>
<feature type="transmembrane region" description="Helical" evidence="13">
    <location>
        <begin position="72"/>
        <end position="91"/>
    </location>
</feature>
<comment type="catalytic activity">
    <reaction evidence="11">
        <text>L-seryl-[protein] + ATP = O-phospho-L-seryl-[protein] + ADP + H(+)</text>
        <dbReference type="Rhea" id="RHEA:17989"/>
        <dbReference type="Rhea" id="RHEA-COMP:9863"/>
        <dbReference type="Rhea" id="RHEA-COMP:11604"/>
        <dbReference type="ChEBI" id="CHEBI:15378"/>
        <dbReference type="ChEBI" id="CHEBI:29999"/>
        <dbReference type="ChEBI" id="CHEBI:30616"/>
        <dbReference type="ChEBI" id="CHEBI:83421"/>
        <dbReference type="ChEBI" id="CHEBI:456216"/>
        <dbReference type="EC" id="2.7.11.1"/>
    </reaction>
</comment>
<dbReference type="CDD" id="cd00051">
    <property type="entry name" value="EFh"/>
    <property type="match status" value="1"/>
</dbReference>
<keyword evidence="5" id="KW-0677">Repeat</keyword>
<keyword evidence="13" id="KW-1133">Transmembrane helix</keyword>
<evidence type="ECO:0000256" key="2">
    <source>
        <dbReference type="ARBA" id="ARBA00022527"/>
    </source>
</evidence>
<keyword evidence="9" id="KW-0067">ATP-binding</keyword>
<evidence type="ECO:0000256" key="10">
    <source>
        <dbReference type="ARBA" id="ARBA00047899"/>
    </source>
</evidence>
<proteinExistence type="predicted"/>
<keyword evidence="3" id="KW-0808">Transferase</keyword>
<evidence type="ECO:0000256" key="4">
    <source>
        <dbReference type="ARBA" id="ARBA00022723"/>
    </source>
</evidence>
<dbReference type="EC" id="2.7.11.1" evidence="1"/>
<dbReference type="InterPro" id="IPR002048">
    <property type="entry name" value="EF_hand_dom"/>
</dbReference>
<feature type="domain" description="EF-hand" evidence="15">
    <location>
        <begin position="276"/>
        <end position="311"/>
    </location>
</feature>
<dbReference type="PROSITE" id="PS00018">
    <property type="entry name" value="EF_HAND_1"/>
    <property type="match status" value="4"/>
</dbReference>
<feature type="region of interest" description="Disordered" evidence="12">
    <location>
        <begin position="1"/>
        <end position="43"/>
    </location>
</feature>
<dbReference type="InterPro" id="IPR011009">
    <property type="entry name" value="Kinase-like_dom_sf"/>
</dbReference>
<evidence type="ECO:0000259" key="15">
    <source>
        <dbReference type="PROSITE" id="PS50222"/>
    </source>
</evidence>
<dbReference type="PANTHER" id="PTHR24349">
    <property type="entry name" value="SERINE/THREONINE-PROTEIN KINASE"/>
    <property type="match status" value="1"/>
</dbReference>
<feature type="domain" description="EF-hand" evidence="15">
    <location>
        <begin position="314"/>
        <end position="346"/>
    </location>
</feature>
<dbReference type="GO" id="GO:0005524">
    <property type="term" value="F:ATP binding"/>
    <property type="evidence" value="ECO:0007669"/>
    <property type="project" value="UniProtKB-KW"/>
</dbReference>
<reference evidence="16" key="1">
    <citation type="submission" date="2020-01" db="EMBL/GenBank/DDBJ databases">
        <title>Genome sequence of Kobresia littledalei, the first chromosome-level genome in the family Cyperaceae.</title>
        <authorList>
            <person name="Qu G."/>
        </authorList>
    </citation>
    <scope>NUCLEOTIDE SEQUENCE</scope>
    <source>
        <strain evidence="16">C.B.Clarke</strain>
        <tissue evidence="16">Leaf</tissue>
    </source>
</reference>
<keyword evidence="4" id="KW-0479">Metal-binding</keyword>
<dbReference type="InterPro" id="IPR011992">
    <property type="entry name" value="EF-hand-dom_pair"/>
</dbReference>
<dbReference type="SUPFAM" id="SSF47473">
    <property type="entry name" value="EF-hand"/>
    <property type="match status" value="1"/>
</dbReference>
<evidence type="ECO:0000256" key="13">
    <source>
        <dbReference type="SAM" id="Phobius"/>
    </source>
</evidence>
<dbReference type="FunFam" id="1.10.238.10:FF:000015">
    <property type="entry name" value="Calcium-dependent protein kinase 1"/>
    <property type="match status" value="1"/>
</dbReference>
<dbReference type="Pfam" id="PF13499">
    <property type="entry name" value="EF-hand_7"/>
    <property type="match status" value="2"/>
</dbReference>
<dbReference type="InterPro" id="IPR000719">
    <property type="entry name" value="Prot_kinase_dom"/>
</dbReference>
<keyword evidence="8" id="KW-0106">Calcium</keyword>
<feature type="domain" description="EF-hand" evidence="15">
    <location>
        <begin position="204"/>
        <end position="239"/>
    </location>
</feature>
<dbReference type="GO" id="GO:0005509">
    <property type="term" value="F:calcium ion binding"/>
    <property type="evidence" value="ECO:0007669"/>
    <property type="project" value="InterPro"/>
</dbReference>
<keyword evidence="13" id="KW-0812">Transmembrane</keyword>
<evidence type="ECO:0000256" key="1">
    <source>
        <dbReference type="ARBA" id="ARBA00012513"/>
    </source>
</evidence>
<evidence type="ECO:0000259" key="14">
    <source>
        <dbReference type="PROSITE" id="PS50011"/>
    </source>
</evidence>